<dbReference type="Proteomes" id="UP000382436">
    <property type="component" value="Unassembled WGS sequence"/>
</dbReference>
<dbReference type="InterPro" id="IPR010982">
    <property type="entry name" value="Lambda_DNA-bd_dom_sf"/>
</dbReference>
<evidence type="ECO:0000313" key="1">
    <source>
        <dbReference type="EMBL" id="EAJ9198096.1"/>
    </source>
</evidence>
<reference evidence="1 2" key="1">
    <citation type="submission" date="2018-05" db="EMBL/GenBank/DDBJ databases">
        <authorList>
            <consortium name="PulseNet: The National Subtyping Network for Foodborne Disease Surveillance"/>
            <person name="Tarr C.L."/>
            <person name="Trees E."/>
            <person name="Katz L.S."/>
            <person name="Carleton-Romer H.A."/>
            <person name="Stroika S."/>
            <person name="Kucerova Z."/>
            <person name="Roache K.F."/>
            <person name="Sabol A.L."/>
            <person name="Besser J."/>
            <person name="Gerner-Smidt P."/>
        </authorList>
    </citation>
    <scope>NUCLEOTIDE SEQUENCE [LARGE SCALE GENOMIC DNA]</scope>
    <source>
        <strain evidence="1 2">PNUSAC001435</strain>
    </source>
</reference>
<sequence>MFIREFRKRLNMTQSEFAQVLDIKQAVISRYENHKLKPTYGAILKLIEKFNANPNFLFFGKEPHLNAGIYKNEISQELNQLINELFLYENEKNIILDLENKAFERILSLVSNKEIWGKLFSLFKIDKKLYFITLFICRVAKKLRQKDNKAKIYLISIIDSFSEGDFIELNEHIKLDLIALFDEKITEEEAKIIIEDCLVIFKHIENTAPIHKMIELGKD</sequence>
<organism evidence="1 2">
    <name type="scientific">Campylobacter coli</name>
    <dbReference type="NCBI Taxonomy" id="195"/>
    <lineage>
        <taxon>Bacteria</taxon>
        <taxon>Pseudomonadati</taxon>
        <taxon>Campylobacterota</taxon>
        <taxon>Epsilonproteobacteria</taxon>
        <taxon>Campylobacterales</taxon>
        <taxon>Campylobacteraceae</taxon>
        <taxon>Campylobacter</taxon>
    </lineage>
</organism>
<dbReference type="EMBL" id="AACBVJ010000017">
    <property type="protein sequence ID" value="EAJ9198096.1"/>
    <property type="molecule type" value="Genomic_DNA"/>
</dbReference>
<dbReference type="AlphaFoldDB" id="A0A644SA55"/>
<dbReference type="Gene3D" id="1.10.260.40">
    <property type="entry name" value="lambda repressor-like DNA-binding domains"/>
    <property type="match status" value="1"/>
</dbReference>
<protein>
    <submittedName>
        <fullName evidence="1">Helix-turn-helix transcriptional regulator</fullName>
    </submittedName>
</protein>
<dbReference type="InterPro" id="IPR001387">
    <property type="entry name" value="Cro/C1-type_HTH"/>
</dbReference>
<accession>A0A644SA55</accession>
<dbReference type="SUPFAM" id="SSF47413">
    <property type="entry name" value="lambda repressor-like DNA-binding domains"/>
    <property type="match status" value="1"/>
</dbReference>
<comment type="caution">
    <text evidence="1">The sequence shown here is derived from an EMBL/GenBank/DDBJ whole genome shotgun (WGS) entry which is preliminary data.</text>
</comment>
<evidence type="ECO:0000313" key="2">
    <source>
        <dbReference type="Proteomes" id="UP000382436"/>
    </source>
</evidence>
<dbReference type="PROSITE" id="PS50943">
    <property type="entry name" value="HTH_CROC1"/>
    <property type="match status" value="1"/>
</dbReference>
<dbReference type="SMART" id="SM00530">
    <property type="entry name" value="HTH_XRE"/>
    <property type="match status" value="1"/>
</dbReference>
<name>A0A644SA55_CAMCO</name>
<proteinExistence type="predicted"/>
<gene>
    <name evidence="1" type="ORF">BZ274_07970</name>
</gene>
<dbReference type="GO" id="GO:0003677">
    <property type="term" value="F:DNA binding"/>
    <property type="evidence" value="ECO:0007669"/>
    <property type="project" value="InterPro"/>
</dbReference>
<dbReference type="Pfam" id="PF01381">
    <property type="entry name" value="HTH_3"/>
    <property type="match status" value="1"/>
</dbReference>
<dbReference type="CDD" id="cd00093">
    <property type="entry name" value="HTH_XRE"/>
    <property type="match status" value="1"/>
</dbReference>